<comment type="caution">
    <text evidence="1">The sequence shown here is derived from an EMBL/GenBank/DDBJ whole genome shotgun (WGS) entry which is preliminary data.</text>
</comment>
<name>A0A9P1FP44_9DINO</name>
<dbReference type="AlphaFoldDB" id="A0A9P1FP44"/>
<dbReference type="EMBL" id="CAMXCT030000641">
    <property type="protein sequence ID" value="CAL4768842.1"/>
    <property type="molecule type" value="Genomic_DNA"/>
</dbReference>
<evidence type="ECO:0000313" key="3">
    <source>
        <dbReference type="Proteomes" id="UP001152797"/>
    </source>
</evidence>
<keyword evidence="3" id="KW-1185">Reference proteome</keyword>
<evidence type="ECO:0000313" key="1">
    <source>
        <dbReference type="EMBL" id="CAI3981530.1"/>
    </source>
</evidence>
<organism evidence="1">
    <name type="scientific">Cladocopium goreaui</name>
    <dbReference type="NCBI Taxonomy" id="2562237"/>
    <lineage>
        <taxon>Eukaryota</taxon>
        <taxon>Sar</taxon>
        <taxon>Alveolata</taxon>
        <taxon>Dinophyceae</taxon>
        <taxon>Suessiales</taxon>
        <taxon>Symbiodiniaceae</taxon>
        <taxon>Cladocopium</taxon>
    </lineage>
</organism>
<reference evidence="2 3" key="2">
    <citation type="submission" date="2024-05" db="EMBL/GenBank/DDBJ databases">
        <authorList>
            <person name="Chen Y."/>
            <person name="Shah S."/>
            <person name="Dougan E. K."/>
            <person name="Thang M."/>
            <person name="Chan C."/>
        </authorList>
    </citation>
    <scope>NUCLEOTIDE SEQUENCE [LARGE SCALE GENOMIC DNA]</scope>
</reference>
<reference evidence="1" key="1">
    <citation type="submission" date="2022-10" db="EMBL/GenBank/DDBJ databases">
        <authorList>
            <person name="Chen Y."/>
            <person name="Dougan E. K."/>
            <person name="Chan C."/>
            <person name="Rhodes N."/>
            <person name="Thang M."/>
        </authorList>
    </citation>
    <scope>NUCLEOTIDE SEQUENCE</scope>
</reference>
<dbReference type="EMBL" id="CAMXCT020000641">
    <property type="protein sequence ID" value="CAL1134905.1"/>
    <property type="molecule type" value="Genomic_DNA"/>
</dbReference>
<sequence length="277" mass="30107">MENVSWASLLGNLSCGQVEGVCSTLVEEGPISGWELDVASGPRAKSLSFLCHQADGDEEEIPWADEVFAEEQKPLLQKLHQAGCVKLQRFDAYVKRVVTPFSRPTPEARAFLGEEMPKNVELVMTCDPVVCGVVVPSDEAIVRAEVEGVPFEIVARIPFSAKPGQIIQLNLGAPSEYFVEVPPGFHGGDLIPYWDCDGRRLELKVPVGLSPGDRFQSPAPCSVTLKAPQDPKRCAQPLAFMGTRDWQGYWLVVGPLPGIFPGECVPVKLPPGDTVTL</sequence>
<accession>A0A9P1FP44</accession>
<evidence type="ECO:0000313" key="2">
    <source>
        <dbReference type="EMBL" id="CAL4768842.1"/>
    </source>
</evidence>
<proteinExistence type="predicted"/>
<gene>
    <name evidence="1" type="ORF">C1SCF055_LOCUS9309</name>
</gene>
<dbReference type="Proteomes" id="UP001152797">
    <property type="component" value="Unassembled WGS sequence"/>
</dbReference>
<protein>
    <submittedName>
        <fullName evidence="1">Uncharacterized protein</fullName>
    </submittedName>
</protein>
<dbReference type="EMBL" id="CAMXCT010000641">
    <property type="protein sequence ID" value="CAI3981530.1"/>
    <property type="molecule type" value="Genomic_DNA"/>
</dbReference>